<evidence type="ECO:0000256" key="2">
    <source>
        <dbReference type="SAM" id="SignalP"/>
    </source>
</evidence>
<reference evidence="4 5" key="1">
    <citation type="submission" date="2019-01" db="EMBL/GenBank/DDBJ databases">
        <title>Genome sequencing of strain DFW100M-13.</title>
        <authorList>
            <person name="Heo J."/>
            <person name="Kim S.-J."/>
            <person name="Kim J.-S."/>
            <person name="Hong S.-B."/>
            <person name="Kwon S.-W."/>
        </authorList>
    </citation>
    <scope>NUCLEOTIDE SEQUENCE [LARGE SCALE GENOMIC DNA]</scope>
    <source>
        <strain evidence="4 5">DFW100M-13</strain>
    </source>
</reference>
<protein>
    <submittedName>
        <fullName evidence="4">LysM peptidoglycan-binding domain-containing protein</fullName>
    </submittedName>
</protein>
<dbReference type="OrthoDB" id="5171895at2"/>
<dbReference type="PANTHER" id="PTHR33734:SF22">
    <property type="entry name" value="MEMBRANE-BOUND LYTIC MUREIN TRANSGLYCOSYLASE D"/>
    <property type="match status" value="1"/>
</dbReference>
<feature type="compositionally biased region" description="Low complexity" evidence="1">
    <location>
        <begin position="204"/>
        <end position="228"/>
    </location>
</feature>
<dbReference type="Proteomes" id="UP000293995">
    <property type="component" value="Chromosome"/>
</dbReference>
<dbReference type="PROSITE" id="PS51782">
    <property type="entry name" value="LYSM"/>
    <property type="match status" value="3"/>
</dbReference>
<organism evidence="4 5">
    <name type="scientific">Microbacterium protaetiae</name>
    <dbReference type="NCBI Taxonomy" id="2509458"/>
    <lineage>
        <taxon>Bacteria</taxon>
        <taxon>Bacillati</taxon>
        <taxon>Actinomycetota</taxon>
        <taxon>Actinomycetes</taxon>
        <taxon>Micrococcales</taxon>
        <taxon>Microbacteriaceae</taxon>
        <taxon>Microbacterium</taxon>
    </lineage>
</organism>
<dbReference type="SMART" id="SM00257">
    <property type="entry name" value="LysM"/>
    <property type="match status" value="3"/>
</dbReference>
<dbReference type="KEGG" id="mprt:ET475_17585"/>
<dbReference type="Gene3D" id="3.10.350.10">
    <property type="entry name" value="LysM domain"/>
    <property type="match status" value="3"/>
</dbReference>
<dbReference type="CDD" id="cd00118">
    <property type="entry name" value="LysM"/>
    <property type="match status" value="3"/>
</dbReference>
<keyword evidence="5" id="KW-1185">Reference proteome</keyword>
<dbReference type="EMBL" id="CP035494">
    <property type="protein sequence ID" value="QAY61947.1"/>
    <property type="molecule type" value="Genomic_DNA"/>
</dbReference>
<evidence type="ECO:0000256" key="1">
    <source>
        <dbReference type="SAM" id="MobiDB-lite"/>
    </source>
</evidence>
<evidence type="ECO:0000313" key="4">
    <source>
        <dbReference type="EMBL" id="QAY61947.1"/>
    </source>
</evidence>
<dbReference type="PANTHER" id="PTHR33734">
    <property type="entry name" value="LYSM DOMAIN-CONTAINING GPI-ANCHORED PROTEIN 2"/>
    <property type="match status" value="1"/>
</dbReference>
<dbReference type="Pfam" id="PF01476">
    <property type="entry name" value="LysM"/>
    <property type="match status" value="3"/>
</dbReference>
<evidence type="ECO:0000259" key="3">
    <source>
        <dbReference type="PROSITE" id="PS51782"/>
    </source>
</evidence>
<keyword evidence="2" id="KW-0732">Signal</keyword>
<dbReference type="InterPro" id="IPR018392">
    <property type="entry name" value="LysM"/>
</dbReference>
<feature type="region of interest" description="Disordered" evidence="1">
    <location>
        <begin position="204"/>
        <end position="234"/>
    </location>
</feature>
<feature type="domain" description="LysM" evidence="3">
    <location>
        <begin position="76"/>
        <end position="120"/>
    </location>
</feature>
<evidence type="ECO:0000313" key="5">
    <source>
        <dbReference type="Proteomes" id="UP000293995"/>
    </source>
</evidence>
<sequence length="421" mass="43025">MPAAIAGSLALSLAGAPAAHAADTGAERSRQPQAPATPHLVPQAVGVTIVSGFDAALAATLAPAADIVAAAKKNPTTHKIVRGDTISAIAARYGLRTADLLAWNGLGWSTVIYPGQTIRLTAPSGAAKTTTASEKAPTPATTTKVTSSASYTVRSGDTVGAIARAHGLSTQAVLNANKLRWSSIIYPGQKLVIPGKAAPAAASAKSSTAPSTKKSATTPATKTQSTSSGGTVLPGQTYTVTAGDTMSAIAAKHGVSVAALLKANGMDFSSIIYPGQKVTIPTSGIPGLTTEQAANARLIVRIGRALGVSNRGIAIALGTAMQESGLRNLDYGDRDSLGLFQQRPSTGWGTEAQVRDAERATRAFFGGPSDPNGTVTRGLLDIPGWEKMSFADAAQAVQISAYPTRYAQWEKPAYAWLAAIK</sequence>
<feature type="signal peptide" evidence="2">
    <location>
        <begin position="1"/>
        <end position="21"/>
    </location>
</feature>
<feature type="domain" description="LysM" evidence="3">
    <location>
        <begin position="236"/>
        <end position="280"/>
    </location>
</feature>
<dbReference type="AlphaFoldDB" id="A0A4P6ENQ1"/>
<dbReference type="InterPro" id="IPR036779">
    <property type="entry name" value="LysM_dom_sf"/>
</dbReference>
<dbReference type="SUPFAM" id="SSF54106">
    <property type="entry name" value="LysM domain"/>
    <property type="match status" value="3"/>
</dbReference>
<proteinExistence type="predicted"/>
<feature type="domain" description="LysM" evidence="3">
    <location>
        <begin position="149"/>
        <end position="193"/>
    </location>
</feature>
<name>A0A4P6ENQ1_9MICO</name>
<feature type="chain" id="PRO_5020504937" evidence="2">
    <location>
        <begin position="22"/>
        <end position="421"/>
    </location>
</feature>
<gene>
    <name evidence="4" type="ORF">ET475_17585</name>
</gene>
<accession>A0A4P6ENQ1</accession>